<dbReference type="PANTHER" id="PTHR19432">
    <property type="entry name" value="SUGAR TRANSPORTER"/>
    <property type="match status" value="1"/>
</dbReference>
<feature type="transmembrane region" description="Helical" evidence="6">
    <location>
        <begin position="122"/>
        <end position="146"/>
    </location>
</feature>
<proteinExistence type="predicted"/>
<dbReference type="OrthoDB" id="28755at2759"/>
<feature type="transmembrane region" description="Helical" evidence="6">
    <location>
        <begin position="326"/>
        <end position="351"/>
    </location>
</feature>
<feature type="transmembrane region" description="Helical" evidence="6">
    <location>
        <begin position="357"/>
        <end position="382"/>
    </location>
</feature>
<keyword evidence="5 6" id="KW-0472">Membrane</keyword>
<protein>
    <submittedName>
        <fullName evidence="7">Uncharacterized protein</fullName>
    </submittedName>
</protein>
<feature type="transmembrane region" description="Helical" evidence="6">
    <location>
        <begin position="403"/>
        <end position="427"/>
    </location>
</feature>
<dbReference type="EMBL" id="KB206573">
    <property type="protein sequence ID" value="ELP89755.1"/>
    <property type="molecule type" value="Genomic_DNA"/>
</dbReference>
<organism evidence="7 8">
    <name type="scientific">Entamoeba invadens IP1</name>
    <dbReference type="NCBI Taxonomy" id="370355"/>
    <lineage>
        <taxon>Eukaryota</taxon>
        <taxon>Amoebozoa</taxon>
        <taxon>Evosea</taxon>
        <taxon>Archamoebae</taxon>
        <taxon>Mastigamoebida</taxon>
        <taxon>Entamoebidae</taxon>
        <taxon>Entamoeba</taxon>
    </lineage>
</organism>
<dbReference type="GO" id="GO:0016020">
    <property type="term" value="C:membrane"/>
    <property type="evidence" value="ECO:0007669"/>
    <property type="project" value="UniProtKB-SubCell"/>
</dbReference>
<feature type="transmembrane region" description="Helical" evidence="6">
    <location>
        <begin position="46"/>
        <end position="65"/>
    </location>
</feature>
<keyword evidence="2" id="KW-0813">Transport</keyword>
<evidence type="ECO:0000256" key="6">
    <source>
        <dbReference type="SAM" id="Phobius"/>
    </source>
</evidence>
<dbReference type="RefSeq" id="XP_004256526.1">
    <property type="nucleotide sequence ID" value="XM_004256478.1"/>
</dbReference>
<evidence type="ECO:0000313" key="7">
    <source>
        <dbReference type="EMBL" id="ELP89755.1"/>
    </source>
</evidence>
<dbReference type="AlphaFoldDB" id="A0A0A1U603"/>
<dbReference type="GeneID" id="14888753"/>
<dbReference type="KEGG" id="eiv:EIN_424370"/>
<keyword evidence="8" id="KW-1185">Reference proteome</keyword>
<dbReference type="OMA" id="AQLGYCI"/>
<keyword evidence="4 6" id="KW-1133">Transmembrane helix</keyword>
<feature type="transmembrane region" description="Helical" evidence="6">
    <location>
        <begin position="77"/>
        <end position="102"/>
    </location>
</feature>
<dbReference type="PANTHER" id="PTHR19432:SF26">
    <property type="entry name" value="MAJOR FACILITATOR SUPERFAMILY (MFS) PROFILE DOMAIN-CONTAINING PROTEIN"/>
    <property type="match status" value="1"/>
</dbReference>
<evidence type="ECO:0000256" key="5">
    <source>
        <dbReference type="ARBA" id="ARBA00023136"/>
    </source>
</evidence>
<feature type="transmembrane region" description="Helical" evidence="6">
    <location>
        <begin position="442"/>
        <end position="462"/>
    </location>
</feature>
<accession>A0A0A1U603</accession>
<evidence type="ECO:0000256" key="4">
    <source>
        <dbReference type="ARBA" id="ARBA00022989"/>
    </source>
</evidence>
<dbReference type="InterPro" id="IPR036259">
    <property type="entry name" value="MFS_trans_sf"/>
</dbReference>
<evidence type="ECO:0000256" key="3">
    <source>
        <dbReference type="ARBA" id="ARBA00022692"/>
    </source>
</evidence>
<feature type="transmembrane region" description="Helical" evidence="6">
    <location>
        <begin position="7"/>
        <end position="26"/>
    </location>
</feature>
<gene>
    <name evidence="7" type="ORF">EIN_424370</name>
</gene>
<dbReference type="VEuPathDB" id="AmoebaDB:EIN_424370"/>
<evidence type="ECO:0000313" key="8">
    <source>
        <dbReference type="Proteomes" id="UP000014680"/>
    </source>
</evidence>
<comment type="subcellular location">
    <subcellularLocation>
        <location evidence="1">Membrane</location>
        <topology evidence="1">Multi-pass membrane protein</topology>
    </subcellularLocation>
</comment>
<dbReference type="Proteomes" id="UP000014680">
    <property type="component" value="Unassembled WGS sequence"/>
</dbReference>
<dbReference type="GO" id="GO:0008506">
    <property type="term" value="F:sucrose:proton symporter activity"/>
    <property type="evidence" value="ECO:0007669"/>
    <property type="project" value="TreeGrafter"/>
</dbReference>
<feature type="transmembrane region" description="Helical" evidence="6">
    <location>
        <begin position="200"/>
        <end position="223"/>
    </location>
</feature>
<feature type="transmembrane region" description="Helical" evidence="6">
    <location>
        <begin position="158"/>
        <end position="180"/>
    </location>
</feature>
<evidence type="ECO:0000256" key="1">
    <source>
        <dbReference type="ARBA" id="ARBA00004141"/>
    </source>
</evidence>
<keyword evidence="3 6" id="KW-0812">Transmembrane</keyword>
<dbReference type="Gene3D" id="1.20.1250.20">
    <property type="entry name" value="MFS general substrate transporter like domains"/>
    <property type="match status" value="1"/>
</dbReference>
<evidence type="ECO:0000256" key="2">
    <source>
        <dbReference type="ARBA" id="ARBA00022448"/>
    </source>
</evidence>
<dbReference type="SUPFAM" id="SSF103473">
    <property type="entry name" value="MFS general substrate transporter"/>
    <property type="match status" value="1"/>
</dbReference>
<reference evidence="7 8" key="1">
    <citation type="submission" date="2012-10" db="EMBL/GenBank/DDBJ databases">
        <authorList>
            <person name="Zafar N."/>
            <person name="Inman J."/>
            <person name="Hall N."/>
            <person name="Lorenzi H."/>
            <person name="Caler E."/>
        </authorList>
    </citation>
    <scope>NUCLEOTIDE SEQUENCE [LARGE SCALE GENOMIC DNA]</scope>
    <source>
        <strain evidence="7 8">IP1</strain>
    </source>
</reference>
<sequence length="484" mass="55072">MVNCRFIFLVMMLNAANFGIEFMYSIVLKNFVFKYDYTVKTVIEGVLGPLIGIIVQIIVGSWSDYNTEMKWGKRRPFMLAGNFIVFLGIILQTVMAVCYVVTGDRTEETLSFSEISQKWEFWGYLVSLICFFVGINTLQVSLRTLVLDIIPMEHQFQCAVMFIALSSLAHLTTDTVFTIPGLSYSLDNIESLSQANTKSLACMFIISLFLVPLTTTVTFCTATESYVENKKMKFGEFVKKEVRAVFEINWKRIFNWLILFWGYTAFECFEQESHLLYEYFGVSYSSEIIQLNRVTPSFVYQIQQIVTDISQIGYCVFMFPKRDYHWFLLGVTTVITGMASLLPLTIISNLFYSGIEYTQYTVIILLMILIIIVFIPVGITVAQLSTIPFALLKGIVPSAHFGLFVGILNIAVLFAQFLVRCVVVYPLHKGMGNDIDKAHNQLISIAALTLILYIIASIFSFAMKFVASPNHKVEQSTEIEMDEE</sequence>
<name>A0A0A1U603_ENTIV</name>